<feature type="compositionally biased region" description="Polar residues" evidence="1">
    <location>
        <begin position="30"/>
        <end position="70"/>
    </location>
</feature>
<dbReference type="OrthoDB" id="3541851at2"/>
<gene>
    <name evidence="2" type="ORF">FED44_09015</name>
</gene>
<evidence type="ECO:0000313" key="2">
    <source>
        <dbReference type="EMBL" id="TLP62107.1"/>
    </source>
</evidence>
<dbReference type="Proteomes" id="UP000309033">
    <property type="component" value="Unassembled WGS sequence"/>
</dbReference>
<keyword evidence="3" id="KW-1185">Reference proteome</keyword>
<sequence>MRARGTGQAREGTRARQVGRGDGGPGGAWQVTTGVNAANSPQMGSPVRQVSTGRRNVNAPSGNSGSALNGLQQVAGDSVFLNTLNGGCLPTVVDCGINQTLRSSRSGGR</sequence>
<protein>
    <submittedName>
        <fullName evidence="2">Uncharacterized protein</fullName>
    </submittedName>
</protein>
<dbReference type="EMBL" id="VANP01000003">
    <property type="protein sequence ID" value="TLP62107.1"/>
    <property type="molecule type" value="Genomic_DNA"/>
</dbReference>
<proteinExistence type="predicted"/>
<feature type="region of interest" description="Disordered" evidence="1">
    <location>
        <begin position="1"/>
        <end position="70"/>
    </location>
</feature>
<accession>A0A5R8ZAL3</accession>
<evidence type="ECO:0000313" key="3">
    <source>
        <dbReference type="Proteomes" id="UP000309033"/>
    </source>
</evidence>
<organism evidence="2 3">
    <name type="scientific">Microbispora triticiradicis</name>
    <dbReference type="NCBI Taxonomy" id="2200763"/>
    <lineage>
        <taxon>Bacteria</taxon>
        <taxon>Bacillati</taxon>
        <taxon>Actinomycetota</taxon>
        <taxon>Actinomycetes</taxon>
        <taxon>Streptosporangiales</taxon>
        <taxon>Streptosporangiaceae</taxon>
        <taxon>Microbispora</taxon>
    </lineage>
</organism>
<dbReference type="AlphaFoldDB" id="A0A5R8ZAL3"/>
<name>A0A5R8ZAL3_9ACTN</name>
<reference evidence="2" key="1">
    <citation type="submission" date="2019-05" db="EMBL/GenBank/DDBJ databases">
        <title>Isolation, diversity and antifungal activity of Actinobacteria from wheat.</title>
        <authorList>
            <person name="Yu B."/>
        </authorList>
    </citation>
    <scope>NUCLEOTIDE SEQUENCE [LARGE SCALE GENOMIC DNA]</scope>
    <source>
        <strain evidence="2">NEAU-HEGS1-5</strain>
    </source>
</reference>
<evidence type="ECO:0000256" key="1">
    <source>
        <dbReference type="SAM" id="MobiDB-lite"/>
    </source>
</evidence>
<comment type="caution">
    <text evidence="2">The sequence shown here is derived from an EMBL/GenBank/DDBJ whole genome shotgun (WGS) entry which is preliminary data.</text>
</comment>